<sequence>MNFNSKRSVTDEQNERHKRLLASILKEEGNKSCADCKTRNPTWASVNLGVFVCLTCSGIHRSLGVHISQVRSCNLDTWLPKQVEFCRIMGNVKGNRYWEARLPKDFRRPPSGNPNPELASFIRAKYVDQAFAATDSPPPTIDNYVDNPYAKDAEGSGSGASTAAPAAAGPGLSLRTTPAKASASSPALTTDLLGGFDELAAGPSPLAASAQAAPPAAASNADPFGYGSFVSAATASSAPSIAQRNSLEWSDFHAAAPPSSATAPSLPALLNQTSGHHRSYSEGLPSTAGPSAGPTASSSGAQHGPSRLSGAAAGAASSSGSGPGAAHGNHVRHSSRSQLDPFAVSAAPDDLLAGLTIHHVMESLGGPPSASASAGGALPSSTSLTGAAAADPFAFATSSTPADHALPAPGAGHKRHPSRSAKPTGEEILRLFDHAPSTAGGGAAVSDDPFGDFLSGPPAPSNGMAAALGGTSFKHAIPATNGLGSAGGGAMADLL</sequence>
<dbReference type="PROSITE" id="PS50115">
    <property type="entry name" value="ARFGAP"/>
    <property type="match status" value="1"/>
</dbReference>
<evidence type="ECO:0000256" key="1">
    <source>
        <dbReference type="ARBA" id="ARBA00022468"/>
    </source>
</evidence>
<dbReference type="Gene3D" id="1.10.220.150">
    <property type="entry name" value="Arf GTPase activating protein"/>
    <property type="match status" value="1"/>
</dbReference>
<dbReference type="InterPro" id="IPR037278">
    <property type="entry name" value="ARFGAP/RecO"/>
</dbReference>
<keyword evidence="4" id="KW-0862">Zinc</keyword>
<dbReference type="CDD" id="cd08204">
    <property type="entry name" value="ArfGap"/>
    <property type="match status" value="1"/>
</dbReference>
<feature type="domain" description="Arf-GAP" evidence="7">
    <location>
        <begin position="18"/>
        <end position="139"/>
    </location>
</feature>
<feature type="compositionally biased region" description="Low complexity" evidence="6">
    <location>
        <begin position="255"/>
        <end position="270"/>
    </location>
</feature>
<dbReference type="Proteomes" id="UP000612055">
    <property type="component" value="Unassembled WGS sequence"/>
</dbReference>
<keyword evidence="9" id="KW-1185">Reference proteome</keyword>
<dbReference type="OrthoDB" id="10266696at2759"/>
<feature type="compositionally biased region" description="Low complexity" evidence="6">
    <location>
        <begin position="159"/>
        <end position="185"/>
    </location>
</feature>
<feature type="region of interest" description="Disordered" evidence="6">
    <location>
        <begin position="255"/>
        <end position="336"/>
    </location>
</feature>
<gene>
    <name evidence="8" type="ORF">HYH03_005056</name>
</gene>
<dbReference type="PRINTS" id="PR00405">
    <property type="entry name" value="REVINTRACTNG"/>
</dbReference>
<keyword evidence="3 5" id="KW-0863">Zinc-finger</keyword>
<dbReference type="GO" id="GO:0005096">
    <property type="term" value="F:GTPase activator activity"/>
    <property type="evidence" value="ECO:0007669"/>
    <property type="project" value="UniProtKB-KW"/>
</dbReference>
<dbReference type="InterPro" id="IPR038508">
    <property type="entry name" value="ArfGAP_dom_sf"/>
</dbReference>
<evidence type="ECO:0000259" key="7">
    <source>
        <dbReference type="PROSITE" id="PS50115"/>
    </source>
</evidence>
<dbReference type="FunFam" id="1.10.220.150:FF:000009">
    <property type="entry name" value="stromal membrane-associated protein 1 isoform X1"/>
    <property type="match status" value="1"/>
</dbReference>
<evidence type="ECO:0000256" key="2">
    <source>
        <dbReference type="ARBA" id="ARBA00022723"/>
    </source>
</evidence>
<evidence type="ECO:0000256" key="5">
    <source>
        <dbReference type="PROSITE-ProRule" id="PRU00288"/>
    </source>
</evidence>
<dbReference type="AlphaFoldDB" id="A0A835Y6S0"/>
<feature type="compositionally biased region" description="Low complexity" evidence="6">
    <location>
        <begin position="285"/>
        <end position="301"/>
    </location>
</feature>
<evidence type="ECO:0000256" key="4">
    <source>
        <dbReference type="ARBA" id="ARBA00022833"/>
    </source>
</evidence>
<comment type="caution">
    <text evidence="8">The sequence shown here is derived from an EMBL/GenBank/DDBJ whole genome shotgun (WGS) entry which is preliminary data.</text>
</comment>
<dbReference type="GO" id="GO:0005737">
    <property type="term" value="C:cytoplasm"/>
    <property type="evidence" value="ECO:0007669"/>
    <property type="project" value="TreeGrafter"/>
</dbReference>
<reference evidence="8" key="1">
    <citation type="journal article" date="2020" name="bioRxiv">
        <title>Comparative genomics of Chlamydomonas.</title>
        <authorList>
            <person name="Craig R.J."/>
            <person name="Hasan A.R."/>
            <person name="Ness R.W."/>
            <person name="Keightley P.D."/>
        </authorList>
    </citation>
    <scope>NUCLEOTIDE SEQUENCE</scope>
    <source>
        <strain evidence="8">CCAP 11/70</strain>
    </source>
</reference>
<dbReference type="InterPro" id="IPR001164">
    <property type="entry name" value="ArfGAP_dom"/>
</dbReference>
<evidence type="ECO:0000313" key="9">
    <source>
        <dbReference type="Proteomes" id="UP000612055"/>
    </source>
</evidence>
<dbReference type="SUPFAM" id="SSF57863">
    <property type="entry name" value="ArfGap/RecO-like zinc finger"/>
    <property type="match status" value="1"/>
</dbReference>
<feature type="region of interest" description="Disordered" evidence="6">
    <location>
        <begin position="400"/>
        <end position="422"/>
    </location>
</feature>
<keyword evidence="1" id="KW-0343">GTPase activation</keyword>
<dbReference type="Pfam" id="PF01412">
    <property type="entry name" value="ArfGap"/>
    <property type="match status" value="1"/>
</dbReference>
<evidence type="ECO:0000256" key="6">
    <source>
        <dbReference type="SAM" id="MobiDB-lite"/>
    </source>
</evidence>
<dbReference type="EMBL" id="JAEHOE010000016">
    <property type="protein sequence ID" value="KAG2497058.1"/>
    <property type="molecule type" value="Genomic_DNA"/>
</dbReference>
<organism evidence="8 9">
    <name type="scientific">Edaphochlamys debaryana</name>
    <dbReference type="NCBI Taxonomy" id="47281"/>
    <lineage>
        <taxon>Eukaryota</taxon>
        <taxon>Viridiplantae</taxon>
        <taxon>Chlorophyta</taxon>
        <taxon>core chlorophytes</taxon>
        <taxon>Chlorophyceae</taxon>
        <taxon>CS clade</taxon>
        <taxon>Chlamydomonadales</taxon>
        <taxon>Chlamydomonadales incertae sedis</taxon>
        <taxon>Edaphochlamys</taxon>
    </lineage>
</organism>
<dbReference type="InterPro" id="IPR051718">
    <property type="entry name" value="ARF_GTPase-activating"/>
</dbReference>
<evidence type="ECO:0000313" key="8">
    <source>
        <dbReference type="EMBL" id="KAG2497058.1"/>
    </source>
</evidence>
<dbReference type="SMART" id="SM00105">
    <property type="entry name" value="ArfGap"/>
    <property type="match status" value="1"/>
</dbReference>
<protein>
    <recommendedName>
        <fullName evidence="7">Arf-GAP domain-containing protein</fullName>
    </recommendedName>
</protein>
<dbReference type="PANTHER" id="PTHR45705:SF1">
    <property type="entry name" value="FI20236P1"/>
    <property type="match status" value="1"/>
</dbReference>
<feature type="compositionally biased region" description="Low complexity" evidence="6">
    <location>
        <begin position="309"/>
        <end position="326"/>
    </location>
</feature>
<proteinExistence type="predicted"/>
<dbReference type="GO" id="GO:0008270">
    <property type="term" value="F:zinc ion binding"/>
    <property type="evidence" value="ECO:0007669"/>
    <property type="project" value="UniProtKB-KW"/>
</dbReference>
<accession>A0A835Y6S0</accession>
<dbReference type="PANTHER" id="PTHR45705">
    <property type="entry name" value="FI20236P1"/>
    <property type="match status" value="1"/>
</dbReference>
<keyword evidence="2" id="KW-0479">Metal-binding</keyword>
<feature type="region of interest" description="Disordered" evidence="6">
    <location>
        <begin position="133"/>
        <end position="185"/>
    </location>
</feature>
<name>A0A835Y6S0_9CHLO</name>
<evidence type="ECO:0000256" key="3">
    <source>
        <dbReference type="ARBA" id="ARBA00022771"/>
    </source>
</evidence>